<evidence type="ECO:0000313" key="3">
    <source>
        <dbReference type="EMBL" id="MBC8363309.1"/>
    </source>
</evidence>
<protein>
    <submittedName>
        <fullName evidence="3">Transposase</fullName>
    </submittedName>
</protein>
<feature type="domain" description="Transposase IS200-like" evidence="2">
    <location>
        <begin position="9"/>
        <end position="123"/>
    </location>
</feature>
<comment type="caution">
    <text evidence="3">The sequence shown here is derived from an EMBL/GenBank/DDBJ whole genome shotgun (WGS) entry which is preliminary data.</text>
</comment>
<dbReference type="InterPro" id="IPR010921">
    <property type="entry name" value="Trp_repressor/repl_initiator"/>
</dbReference>
<dbReference type="Gene3D" id="3.30.70.1290">
    <property type="entry name" value="Transposase IS200-like"/>
    <property type="match status" value="1"/>
</dbReference>
<dbReference type="InterPro" id="IPR013159">
    <property type="entry name" value="DnaA_C"/>
</dbReference>
<accession>A0A8J6TNR9</accession>
<dbReference type="GO" id="GO:0006270">
    <property type="term" value="P:DNA replication initiation"/>
    <property type="evidence" value="ECO:0007669"/>
    <property type="project" value="InterPro"/>
</dbReference>
<dbReference type="PANTHER" id="PTHR34322">
    <property type="entry name" value="TRANSPOSASE, Y1_TNP DOMAIN-CONTAINING"/>
    <property type="match status" value="1"/>
</dbReference>
<dbReference type="GO" id="GO:0004803">
    <property type="term" value="F:transposase activity"/>
    <property type="evidence" value="ECO:0007669"/>
    <property type="project" value="InterPro"/>
</dbReference>
<dbReference type="GO" id="GO:0043565">
    <property type="term" value="F:sequence-specific DNA binding"/>
    <property type="evidence" value="ECO:0007669"/>
    <property type="project" value="InterPro"/>
</dbReference>
<sequence length="335" mass="38525">MPRLARLDAPGVLHHIIIRGIERRKIFGDDQDKDNLTDRLSILLPETKTACYAWALMSNHAHFLFRSGNAGISTLMRRLLTGYAIYFNRRYRRHGQLFQNRYKSIICQEDIYFKELVRYIHLNPLRAKLAPDIKGLNKYPYSGHSVLMGKKQRAWCDTKYVLSYFGRKVSDARKRYLAYVKEGIDQGRRPELVGGGLVRSLGGWSAVKKLRLKGQDRVKGDERILGDGEFVAALLSEANEQLDRRYELKGLGYDLEKIGQRVSKLYGMDEEEIYSKGRRKVQVEARDLLCYWAVQELGMSCTDVAKRLGMSQPGVGYAVSRGEKIAKKHNYQLPE</sequence>
<reference evidence="3 4" key="1">
    <citation type="submission" date="2020-08" db="EMBL/GenBank/DDBJ databases">
        <title>Bridging the membrane lipid divide: bacteria of the FCB group superphylum have the potential to synthesize archaeal ether lipids.</title>
        <authorList>
            <person name="Villanueva L."/>
            <person name="Von Meijenfeldt F.A.B."/>
            <person name="Westbye A.B."/>
            <person name="Yadav S."/>
            <person name="Hopmans E.C."/>
            <person name="Dutilh B.E."/>
            <person name="Sinninghe Damste J.S."/>
        </authorList>
    </citation>
    <scope>NUCLEOTIDE SEQUENCE [LARGE SCALE GENOMIC DNA]</scope>
    <source>
        <strain evidence="3">NIOZ-UU30</strain>
    </source>
</reference>
<dbReference type="GO" id="GO:0006313">
    <property type="term" value="P:DNA transposition"/>
    <property type="evidence" value="ECO:0007669"/>
    <property type="project" value="InterPro"/>
</dbReference>
<dbReference type="Gene3D" id="1.10.1750.10">
    <property type="match status" value="1"/>
</dbReference>
<dbReference type="SUPFAM" id="SSF48295">
    <property type="entry name" value="TrpR-like"/>
    <property type="match status" value="1"/>
</dbReference>
<feature type="domain" description="Chromosomal replication initiator DnaA C-terminal" evidence="1">
    <location>
        <begin position="254"/>
        <end position="322"/>
    </location>
</feature>
<dbReference type="Proteomes" id="UP000603434">
    <property type="component" value="Unassembled WGS sequence"/>
</dbReference>
<dbReference type="InterPro" id="IPR036515">
    <property type="entry name" value="Transposase_17_sf"/>
</dbReference>
<dbReference type="EMBL" id="JACNJH010000287">
    <property type="protein sequence ID" value="MBC8363309.1"/>
    <property type="molecule type" value="Genomic_DNA"/>
</dbReference>
<dbReference type="SMART" id="SM00760">
    <property type="entry name" value="Bac_DnaA_C"/>
    <property type="match status" value="1"/>
</dbReference>
<dbReference type="Pfam" id="PF01797">
    <property type="entry name" value="Y1_Tnp"/>
    <property type="match status" value="1"/>
</dbReference>
<evidence type="ECO:0000259" key="2">
    <source>
        <dbReference type="SMART" id="SM01321"/>
    </source>
</evidence>
<name>A0A8J6TNR9_9BACT</name>
<dbReference type="InterPro" id="IPR002686">
    <property type="entry name" value="Transposase_17"/>
</dbReference>
<evidence type="ECO:0000259" key="1">
    <source>
        <dbReference type="SMART" id="SM00760"/>
    </source>
</evidence>
<dbReference type="SMART" id="SM01321">
    <property type="entry name" value="Y1_Tnp"/>
    <property type="match status" value="1"/>
</dbReference>
<proteinExistence type="predicted"/>
<evidence type="ECO:0000313" key="4">
    <source>
        <dbReference type="Proteomes" id="UP000603434"/>
    </source>
</evidence>
<dbReference type="PANTHER" id="PTHR34322:SF2">
    <property type="entry name" value="TRANSPOSASE IS200-LIKE DOMAIN-CONTAINING PROTEIN"/>
    <property type="match status" value="1"/>
</dbReference>
<dbReference type="AlphaFoldDB" id="A0A8J6TNR9"/>
<dbReference type="GO" id="GO:0006275">
    <property type="term" value="P:regulation of DNA replication"/>
    <property type="evidence" value="ECO:0007669"/>
    <property type="project" value="InterPro"/>
</dbReference>
<dbReference type="GO" id="GO:0005524">
    <property type="term" value="F:ATP binding"/>
    <property type="evidence" value="ECO:0007669"/>
    <property type="project" value="InterPro"/>
</dbReference>
<organism evidence="3 4">
    <name type="scientific">Candidatus Desulfatibia profunda</name>
    <dbReference type="NCBI Taxonomy" id="2841695"/>
    <lineage>
        <taxon>Bacteria</taxon>
        <taxon>Pseudomonadati</taxon>
        <taxon>Thermodesulfobacteriota</taxon>
        <taxon>Desulfobacteria</taxon>
        <taxon>Desulfobacterales</taxon>
        <taxon>Desulfobacterales incertae sedis</taxon>
        <taxon>Candidatus Desulfatibia</taxon>
    </lineage>
</organism>
<dbReference type="SUPFAM" id="SSF143422">
    <property type="entry name" value="Transposase IS200-like"/>
    <property type="match status" value="1"/>
</dbReference>
<gene>
    <name evidence="3" type="ORF">H8E23_18160</name>
</gene>